<feature type="transmembrane region" description="Helical" evidence="1">
    <location>
        <begin position="100"/>
        <end position="118"/>
    </location>
</feature>
<organism evidence="2 3">
    <name type="scientific">Catenuloplanes niger</name>
    <dbReference type="NCBI Taxonomy" id="587534"/>
    <lineage>
        <taxon>Bacteria</taxon>
        <taxon>Bacillati</taxon>
        <taxon>Actinomycetota</taxon>
        <taxon>Actinomycetes</taxon>
        <taxon>Micromonosporales</taxon>
        <taxon>Micromonosporaceae</taxon>
        <taxon>Catenuloplanes</taxon>
    </lineage>
</organism>
<evidence type="ECO:0000313" key="2">
    <source>
        <dbReference type="EMBL" id="MDR7320102.1"/>
    </source>
</evidence>
<dbReference type="AlphaFoldDB" id="A0AAE3ZJE9"/>
<dbReference type="InterPro" id="IPR025597">
    <property type="entry name" value="DUF4345"/>
</dbReference>
<feature type="transmembrane region" description="Helical" evidence="1">
    <location>
        <begin position="47"/>
        <end position="63"/>
    </location>
</feature>
<gene>
    <name evidence="2" type="ORF">J2S44_000352</name>
</gene>
<comment type="caution">
    <text evidence="2">The sequence shown here is derived from an EMBL/GenBank/DDBJ whole genome shotgun (WGS) entry which is preliminary data.</text>
</comment>
<sequence length="130" mass="13824">MTRLLRALLTLLGLVPVVTGLLGVIGGVTFDPTDNASSHYFDSEYRFLNGVWICVGVALWWSLRRPGPRAAVTRFLLVAMVAGGLARAVSVVTLGWPSPVFTAALGVELLLIPALVAWHAKAYPIPASTA</sequence>
<evidence type="ECO:0008006" key="4">
    <source>
        <dbReference type="Google" id="ProtNLM"/>
    </source>
</evidence>
<dbReference type="EMBL" id="JAVDYC010000001">
    <property type="protein sequence ID" value="MDR7320102.1"/>
    <property type="molecule type" value="Genomic_DNA"/>
</dbReference>
<evidence type="ECO:0000256" key="1">
    <source>
        <dbReference type="SAM" id="Phobius"/>
    </source>
</evidence>
<keyword evidence="1" id="KW-1133">Transmembrane helix</keyword>
<reference evidence="2 3" key="1">
    <citation type="submission" date="2023-07" db="EMBL/GenBank/DDBJ databases">
        <title>Sequencing the genomes of 1000 actinobacteria strains.</title>
        <authorList>
            <person name="Klenk H.-P."/>
        </authorList>
    </citation>
    <scope>NUCLEOTIDE SEQUENCE [LARGE SCALE GENOMIC DNA]</scope>
    <source>
        <strain evidence="2 3">DSM 44711</strain>
    </source>
</reference>
<feature type="transmembrane region" description="Helical" evidence="1">
    <location>
        <begin position="75"/>
        <end position="94"/>
    </location>
</feature>
<keyword evidence="1" id="KW-0472">Membrane</keyword>
<dbReference type="Pfam" id="PF14248">
    <property type="entry name" value="DUF4345"/>
    <property type="match status" value="1"/>
</dbReference>
<accession>A0AAE3ZJE9</accession>
<keyword evidence="1" id="KW-0812">Transmembrane</keyword>
<name>A0AAE3ZJE9_9ACTN</name>
<keyword evidence="3" id="KW-1185">Reference proteome</keyword>
<protein>
    <recommendedName>
        <fullName evidence="4">DUF4345 domain-containing protein</fullName>
    </recommendedName>
</protein>
<proteinExistence type="predicted"/>
<evidence type="ECO:0000313" key="3">
    <source>
        <dbReference type="Proteomes" id="UP001183629"/>
    </source>
</evidence>
<dbReference type="RefSeq" id="WP_310408329.1">
    <property type="nucleotide sequence ID" value="NZ_JAVDYC010000001.1"/>
</dbReference>
<dbReference type="Proteomes" id="UP001183629">
    <property type="component" value="Unassembled WGS sequence"/>
</dbReference>